<proteinExistence type="inferred from homology"/>
<evidence type="ECO:0000313" key="4">
    <source>
        <dbReference type="Proteomes" id="UP000887540"/>
    </source>
</evidence>
<dbReference type="SUPFAM" id="SSF56574">
    <property type="entry name" value="Serpins"/>
    <property type="match status" value="1"/>
</dbReference>
<organism evidence="4 5">
    <name type="scientific">Acrobeloides nanus</name>
    <dbReference type="NCBI Taxonomy" id="290746"/>
    <lineage>
        <taxon>Eukaryota</taxon>
        <taxon>Metazoa</taxon>
        <taxon>Ecdysozoa</taxon>
        <taxon>Nematoda</taxon>
        <taxon>Chromadorea</taxon>
        <taxon>Rhabditida</taxon>
        <taxon>Tylenchina</taxon>
        <taxon>Cephalobomorpha</taxon>
        <taxon>Cephaloboidea</taxon>
        <taxon>Cephalobidae</taxon>
        <taxon>Acrobeloides</taxon>
    </lineage>
</organism>
<dbReference type="GO" id="GO:0004867">
    <property type="term" value="F:serine-type endopeptidase inhibitor activity"/>
    <property type="evidence" value="ECO:0007669"/>
    <property type="project" value="InterPro"/>
</dbReference>
<dbReference type="InterPro" id="IPR036186">
    <property type="entry name" value="Serpin_sf"/>
</dbReference>
<dbReference type="PANTHER" id="PTHR11461:SF211">
    <property type="entry name" value="GH10112P-RELATED"/>
    <property type="match status" value="1"/>
</dbReference>
<comment type="similarity">
    <text evidence="1 2">Belongs to the serpin family.</text>
</comment>
<name>A0A914DXC2_9BILA</name>
<dbReference type="InterPro" id="IPR042185">
    <property type="entry name" value="Serpin_sf_2"/>
</dbReference>
<dbReference type="Proteomes" id="UP000887540">
    <property type="component" value="Unplaced"/>
</dbReference>
<keyword evidence="4" id="KW-1185">Reference proteome</keyword>
<evidence type="ECO:0000256" key="1">
    <source>
        <dbReference type="ARBA" id="ARBA00009500"/>
    </source>
</evidence>
<feature type="domain" description="Serpin" evidence="3">
    <location>
        <begin position="12"/>
        <end position="336"/>
    </location>
</feature>
<evidence type="ECO:0000259" key="3">
    <source>
        <dbReference type="SMART" id="SM00093"/>
    </source>
</evidence>
<evidence type="ECO:0000313" key="5">
    <source>
        <dbReference type="WBParaSite" id="ACRNAN_scaffold4290.g20417.t1"/>
    </source>
</evidence>
<dbReference type="WBParaSite" id="ACRNAN_scaffold4290.g20417.t1">
    <property type="protein sequence ID" value="ACRNAN_scaffold4290.g20417.t1"/>
    <property type="gene ID" value="ACRNAN_scaffold4290.g20417"/>
</dbReference>
<dbReference type="InterPro" id="IPR042178">
    <property type="entry name" value="Serpin_sf_1"/>
</dbReference>
<accession>A0A914DXC2</accession>
<dbReference type="Pfam" id="PF00079">
    <property type="entry name" value="Serpin"/>
    <property type="match status" value="1"/>
</dbReference>
<dbReference type="PANTHER" id="PTHR11461">
    <property type="entry name" value="SERINE PROTEASE INHIBITOR, SERPIN"/>
    <property type="match status" value="1"/>
</dbReference>
<dbReference type="AlphaFoldDB" id="A0A914DXC2"/>
<sequence length="336" mass="38438">MSILEAQADFGINLLRTNPYVSSQSIIISPISISIALAMCFAGAKNKTAEQISKTIARDATNNEMIEYFSGIMEDIRQTNRSYELYAANKIYVNKNYPILDSYKEALVRKFHGQFQNVNFSNPEVAANEINIFIEKATKGKIDEIISHDSINAQTRMMITNAIYFKGTWQYKFDTDMTAEKKFFVKENEVKMVPTMWMKTKLPYYENHKVQVLGLPYKDNDAFLYVLLPREQFGLKRLLRNMNGHKLNSYINYTGKANNITAIDIELPRFKVETSLSLTNALLKVGIKDAFSRSNADFSGITGDRSLYIDEVLHKAFIECLGLPVLFTLTIHFFMP</sequence>
<dbReference type="Gene3D" id="2.30.39.10">
    <property type="entry name" value="Alpha-1-antitrypsin, domain 1"/>
    <property type="match status" value="1"/>
</dbReference>
<dbReference type="Gene3D" id="3.30.497.10">
    <property type="entry name" value="Antithrombin, subunit I, domain 2"/>
    <property type="match status" value="1"/>
</dbReference>
<protein>
    <submittedName>
        <fullName evidence="5">Serpin domain-containing protein</fullName>
    </submittedName>
</protein>
<dbReference type="SMART" id="SM00093">
    <property type="entry name" value="SERPIN"/>
    <property type="match status" value="1"/>
</dbReference>
<reference evidence="5" key="1">
    <citation type="submission" date="2022-11" db="UniProtKB">
        <authorList>
            <consortium name="WormBaseParasite"/>
        </authorList>
    </citation>
    <scope>IDENTIFICATION</scope>
</reference>
<dbReference type="InterPro" id="IPR000215">
    <property type="entry name" value="Serpin_fam"/>
</dbReference>
<evidence type="ECO:0000256" key="2">
    <source>
        <dbReference type="RuleBase" id="RU000411"/>
    </source>
</evidence>
<dbReference type="GO" id="GO:0005615">
    <property type="term" value="C:extracellular space"/>
    <property type="evidence" value="ECO:0007669"/>
    <property type="project" value="InterPro"/>
</dbReference>
<dbReference type="InterPro" id="IPR023796">
    <property type="entry name" value="Serpin_dom"/>
</dbReference>